<comment type="caution">
    <text evidence="2">The sequence shown here is derived from an EMBL/GenBank/DDBJ whole genome shotgun (WGS) entry which is preliminary data.</text>
</comment>
<keyword evidence="1" id="KW-1133">Transmembrane helix</keyword>
<keyword evidence="1" id="KW-0472">Membrane</keyword>
<dbReference type="Proteomes" id="UP000253805">
    <property type="component" value="Unassembled WGS sequence"/>
</dbReference>
<evidence type="ECO:0000313" key="3">
    <source>
        <dbReference type="Proteomes" id="UP000253805"/>
    </source>
</evidence>
<evidence type="ECO:0008006" key="4">
    <source>
        <dbReference type="Google" id="ProtNLM"/>
    </source>
</evidence>
<reference evidence="2 3" key="1">
    <citation type="journal article" date="2018" name="Elife">
        <title>Discovery and characterization of a prevalent human gut bacterial enzyme sufficient for the inactivation of a family of plant toxins.</title>
        <authorList>
            <person name="Koppel N."/>
            <person name="Bisanz J.E."/>
            <person name="Pandelia M.E."/>
            <person name="Turnbaugh P.J."/>
            <person name="Balskus E.P."/>
        </authorList>
    </citation>
    <scope>NUCLEOTIDE SEQUENCE [LARGE SCALE GENOMIC DNA]</scope>
    <source>
        <strain evidence="2 3">OB21 GAM 11</strain>
    </source>
</reference>
<sequence>MERLTRKEGGRMASSRANLSKKAKLIGIGAAIGLVVGAFSVFMLLTYNPPDKQQEPNVDVAVLMSEISQINELATASQTYTVVEKVESNSKLFDTIDIPFSENFFILTYMGELKAGVNLDEAQVALEGTTVKVSLPQATILSDAIDTTSFKVLHEQNNFLNPIGVEDVTQYIDESRQEAEAAAISGEVLNEAQENAVSSIEALLGAALPEGYTIEVGLAEA</sequence>
<feature type="transmembrane region" description="Helical" evidence="1">
    <location>
        <begin position="25"/>
        <end position="47"/>
    </location>
</feature>
<dbReference type="Pfam" id="PF14014">
    <property type="entry name" value="DUF4230"/>
    <property type="match status" value="1"/>
</dbReference>
<proteinExistence type="predicted"/>
<evidence type="ECO:0000313" key="2">
    <source>
        <dbReference type="EMBL" id="RDC42785.1"/>
    </source>
</evidence>
<dbReference type="InterPro" id="IPR025324">
    <property type="entry name" value="DUF4230"/>
</dbReference>
<dbReference type="EMBL" id="PPUT01000025">
    <property type="protein sequence ID" value="RDC42785.1"/>
    <property type="molecule type" value="Genomic_DNA"/>
</dbReference>
<gene>
    <name evidence="2" type="ORF">C1850_09145</name>
</gene>
<organism evidence="2 3">
    <name type="scientific">Adlercreutzia equolifaciens subsp. celatus</name>
    <dbReference type="NCBI Taxonomy" id="394340"/>
    <lineage>
        <taxon>Bacteria</taxon>
        <taxon>Bacillati</taxon>
        <taxon>Actinomycetota</taxon>
        <taxon>Coriobacteriia</taxon>
        <taxon>Eggerthellales</taxon>
        <taxon>Eggerthellaceae</taxon>
        <taxon>Adlercreutzia</taxon>
    </lineage>
</organism>
<dbReference type="AlphaFoldDB" id="A0A369NWD9"/>
<keyword evidence="1" id="KW-0812">Transmembrane</keyword>
<protein>
    <recommendedName>
        <fullName evidence="4">DUF4230 domain-containing protein</fullName>
    </recommendedName>
</protein>
<name>A0A369NWD9_9ACTN</name>
<evidence type="ECO:0000256" key="1">
    <source>
        <dbReference type="SAM" id="Phobius"/>
    </source>
</evidence>
<accession>A0A369NWD9</accession>